<sequence>MAAYEPVCITYYDADTQTMRNCTVLRSHVQAAIDRASGISVPPDAEAFSEAPIKDEDARKLGGMIYMILAASYPELRARLQITTDSPMD</sequence>
<dbReference type="RefSeq" id="WP_035928127.1">
    <property type="nucleotide sequence ID" value="NZ_CADFFX010000020.1"/>
</dbReference>
<dbReference type="EMBL" id="JFHC01000068">
    <property type="protein sequence ID" value="KDR39041.1"/>
    <property type="molecule type" value="Genomic_DNA"/>
</dbReference>
<dbReference type="STRING" id="60547.GCA_000751215_01528"/>
<dbReference type="AlphaFoldDB" id="A0A069PP08"/>
<evidence type="ECO:0000313" key="2">
    <source>
        <dbReference type="Proteomes" id="UP000027466"/>
    </source>
</evidence>
<comment type="caution">
    <text evidence="1">The sequence shown here is derived from an EMBL/GenBank/DDBJ whole genome shotgun (WGS) entry which is preliminary data.</text>
</comment>
<gene>
    <name evidence="1" type="ORF">BG61_35160</name>
</gene>
<keyword evidence="2" id="KW-1185">Reference proteome</keyword>
<organism evidence="1 2">
    <name type="scientific">Caballeronia glathei</name>
    <dbReference type="NCBI Taxonomy" id="60547"/>
    <lineage>
        <taxon>Bacteria</taxon>
        <taxon>Pseudomonadati</taxon>
        <taxon>Pseudomonadota</taxon>
        <taxon>Betaproteobacteria</taxon>
        <taxon>Burkholderiales</taxon>
        <taxon>Burkholderiaceae</taxon>
        <taxon>Caballeronia</taxon>
    </lineage>
</organism>
<evidence type="ECO:0000313" key="1">
    <source>
        <dbReference type="EMBL" id="KDR39041.1"/>
    </source>
</evidence>
<name>A0A069PP08_9BURK</name>
<dbReference type="Proteomes" id="UP000027466">
    <property type="component" value="Unassembled WGS sequence"/>
</dbReference>
<reference evidence="1 2" key="1">
    <citation type="submission" date="2014-03" db="EMBL/GenBank/DDBJ databases">
        <title>Draft Genome Sequences of Four Burkholderia Strains.</title>
        <authorList>
            <person name="Liu X.Y."/>
            <person name="Li C.X."/>
            <person name="Xu J.H."/>
        </authorList>
    </citation>
    <scope>NUCLEOTIDE SEQUENCE [LARGE SCALE GENOMIC DNA]</scope>
    <source>
        <strain evidence="1 2">DSM 50014</strain>
    </source>
</reference>
<proteinExistence type="predicted"/>
<accession>A0A069PP08</accession>
<protein>
    <submittedName>
        <fullName evidence="1">Uncharacterized protein</fullName>
    </submittedName>
</protein>